<proteinExistence type="predicted"/>
<keyword evidence="1" id="KW-0472">Membrane</keyword>
<evidence type="ECO:0008006" key="4">
    <source>
        <dbReference type="Google" id="ProtNLM"/>
    </source>
</evidence>
<dbReference type="Proteomes" id="UP000683925">
    <property type="component" value="Unassembled WGS sequence"/>
</dbReference>
<accession>A0A8S1S213</accession>
<keyword evidence="1" id="KW-1133">Transmembrane helix</keyword>
<feature type="transmembrane region" description="Helical" evidence="1">
    <location>
        <begin position="59"/>
        <end position="79"/>
    </location>
</feature>
<keyword evidence="1" id="KW-0812">Transmembrane</keyword>
<dbReference type="AlphaFoldDB" id="A0A8S1S213"/>
<feature type="transmembrane region" description="Helical" evidence="1">
    <location>
        <begin position="137"/>
        <end position="156"/>
    </location>
</feature>
<evidence type="ECO:0000313" key="3">
    <source>
        <dbReference type="Proteomes" id="UP000683925"/>
    </source>
</evidence>
<comment type="caution">
    <text evidence="2">The sequence shown here is derived from an EMBL/GenBank/DDBJ whole genome shotgun (WGS) entry which is preliminary data.</text>
</comment>
<feature type="transmembrane region" description="Helical" evidence="1">
    <location>
        <begin position="86"/>
        <end position="106"/>
    </location>
</feature>
<evidence type="ECO:0000256" key="1">
    <source>
        <dbReference type="SAM" id="Phobius"/>
    </source>
</evidence>
<protein>
    <recommendedName>
        <fullName evidence="4">Transmembrane protein</fullName>
    </recommendedName>
</protein>
<name>A0A8S1S213_PAROT</name>
<dbReference type="OMA" id="NIILTFM"/>
<dbReference type="EMBL" id="CAJJDP010000003">
    <property type="protein sequence ID" value="CAD8133039.1"/>
    <property type="molecule type" value="Genomic_DNA"/>
</dbReference>
<gene>
    <name evidence="2" type="ORF">POCTA_138.1.T0040255</name>
</gene>
<reference evidence="2" key="1">
    <citation type="submission" date="2021-01" db="EMBL/GenBank/DDBJ databases">
        <authorList>
            <consortium name="Genoscope - CEA"/>
            <person name="William W."/>
        </authorList>
    </citation>
    <scope>NUCLEOTIDE SEQUENCE</scope>
</reference>
<feature type="transmembrane region" description="Helical" evidence="1">
    <location>
        <begin position="112"/>
        <end position="130"/>
    </location>
</feature>
<evidence type="ECO:0000313" key="2">
    <source>
        <dbReference type="EMBL" id="CAD8133039.1"/>
    </source>
</evidence>
<keyword evidence="3" id="KW-1185">Reference proteome</keyword>
<sequence length="667" mass="78573">MNNLPFNKWTLSFISKQYEDLYESEMIKQRQSYFRIIDITILLLCIFFFIFYLLQGGQIVVMVILAFSSLVILLTLIYAQKFASKVGYYYFLMYVVSLAISLYIASQNQQKSSFLYGQATAIIAIIQFLFSHIKLRMFTLFVVPAVQLYILGLFTVQDFGNIILTFMTQFLILLYSHYNEFMFRLAFSYMIYNLKLKDISQGYIPHSFIAISLNARNNSFQLEFQNQISQTNLNVEDTKTLIEMMRNTFVVPKGQIPTFVDLQNINIQRSSELSLRRLGNKKQTLEEYAFYKSKQNSSDEQQQSSEQTEQMEGVFYNQVKGTNIIVNIDIKSMNYGKNYLLIVVKEEKPPQQLPKSEEQIRFLSKVIQYASNQLSVAHQHFYKEIIGLKLSSLDNNKFWQIKCMNLTIMNHFQNFYFFVHSTKINSTLATYNKINLKTFLNNLQQHFSYMSMKQKMRFHHYLQLEDFKVNVNSKFLSQIIVNIFESCLKLANCNSTINLNVTNELNLNPLQNKTAEKKCQQDLDFIKKVADESLQSQSKIEVQKLIKFEFSFLTSKKIDLNLETNIILNPQTYEEFQFNNSQEFQLNQPITNFLLRKIGPYNSIQYSQNIYCGHQCQQTLMLYPPMQDLIQQQTLYQNKISFYIYTDQTQLTQSFIKYTQQRSFLQA</sequence>
<organism evidence="2 3">
    <name type="scientific">Paramecium octaurelia</name>
    <dbReference type="NCBI Taxonomy" id="43137"/>
    <lineage>
        <taxon>Eukaryota</taxon>
        <taxon>Sar</taxon>
        <taxon>Alveolata</taxon>
        <taxon>Ciliophora</taxon>
        <taxon>Intramacronucleata</taxon>
        <taxon>Oligohymenophorea</taxon>
        <taxon>Peniculida</taxon>
        <taxon>Parameciidae</taxon>
        <taxon>Paramecium</taxon>
    </lineage>
</organism>
<feature type="transmembrane region" description="Helical" evidence="1">
    <location>
        <begin position="33"/>
        <end position="53"/>
    </location>
</feature>